<dbReference type="PROSITE" id="PS51682">
    <property type="entry name" value="SAM_OMT_I"/>
    <property type="match status" value="1"/>
</dbReference>
<organism evidence="5 6">
    <name type="scientific">Raineyella fluvialis</name>
    <dbReference type="NCBI Taxonomy" id="2662261"/>
    <lineage>
        <taxon>Bacteria</taxon>
        <taxon>Bacillati</taxon>
        <taxon>Actinomycetota</taxon>
        <taxon>Actinomycetes</taxon>
        <taxon>Propionibacteriales</taxon>
        <taxon>Propionibacteriaceae</taxon>
        <taxon>Raineyella</taxon>
    </lineage>
</organism>
<dbReference type="AlphaFoldDB" id="A0A5Q2FEG9"/>
<dbReference type="PANTHER" id="PTHR10509:SF85">
    <property type="entry name" value="O-METHYLTRANSFERASE RV1220C-RELATED"/>
    <property type="match status" value="1"/>
</dbReference>
<evidence type="ECO:0000256" key="2">
    <source>
        <dbReference type="ARBA" id="ARBA00022679"/>
    </source>
</evidence>
<feature type="region of interest" description="Disordered" evidence="4">
    <location>
        <begin position="1"/>
        <end position="38"/>
    </location>
</feature>
<evidence type="ECO:0000256" key="1">
    <source>
        <dbReference type="ARBA" id="ARBA00022603"/>
    </source>
</evidence>
<dbReference type="GO" id="GO:0008757">
    <property type="term" value="F:S-adenosylmethionine-dependent methyltransferase activity"/>
    <property type="evidence" value="ECO:0007669"/>
    <property type="project" value="TreeGrafter"/>
</dbReference>
<dbReference type="KEGG" id="rain:Rai3103_11295"/>
<evidence type="ECO:0000313" key="6">
    <source>
        <dbReference type="Proteomes" id="UP000386847"/>
    </source>
</evidence>
<protein>
    <submittedName>
        <fullName evidence="5">Methyltransferase domain-containing protein</fullName>
    </submittedName>
</protein>
<dbReference type="SUPFAM" id="SSF53335">
    <property type="entry name" value="S-adenosyl-L-methionine-dependent methyltransferases"/>
    <property type="match status" value="1"/>
</dbReference>
<dbReference type="InterPro" id="IPR050362">
    <property type="entry name" value="Cation-dep_OMT"/>
</dbReference>
<dbReference type="Proteomes" id="UP000386847">
    <property type="component" value="Chromosome"/>
</dbReference>
<keyword evidence="1 5" id="KW-0489">Methyltransferase</keyword>
<sequence>MHDIFAPTAPSNPPVIEPADADPTEAGADAGTPRPGLDEASWAYAETYRRERPEAGRARQAAEEMGNVPISRGVATTLTFLARAAHARSVVEVGSGTGVSGLALFAGMVPEGVLTSIDADSEVQRVARAVFREAGVPTNRIRLIAGDALTVMPKLSDAAYDLVFIDADMLDCGEYIEQAQRLLRADGVLVVNNALWHNLVADPANEDDETIVIREALEAVESLDDVWVPALLPVGNGLLVASRRAS</sequence>
<dbReference type="GO" id="GO:0032259">
    <property type="term" value="P:methylation"/>
    <property type="evidence" value="ECO:0007669"/>
    <property type="project" value="UniProtKB-KW"/>
</dbReference>
<evidence type="ECO:0000313" key="5">
    <source>
        <dbReference type="EMBL" id="QGF25199.1"/>
    </source>
</evidence>
<accession>A0A5Q2FEG9</accession>
<dbReference type="InterPro" id="IPR029063">
    <property type="entry name" value="SAM-dependent_MTases_sf"/>
</dbReference>
<evidence type="ECO:0000256" key="3">
    <source>
        <dbReference type="ARBA" id="ARBA00022691"/>
    </source>
</evidence>
<keyword evidence="2 5" id="KW-0808">Transferase</keyword>
<dbReference type="PANTHER" id="PTHR10509">
    <property type="entry name" value="O-METHYLTRANSFERASE-RELATED"/>
    <property type="match status" value="1"/>
</dbReference>
<evidence type="ECO:0000256" key="4">
    <source>
        <dbReference type="SAM" id="MobiDB-lite"/>
    </source>
</evidence>
<dbReference type="EMBL" id="CP045725">
    <property type="protein sequence ID" value="QGF25199.1"/>
    <property type="molecule type" value="Genomic_DNA"/>
</dbReference>
<dbReference type="CDD" id="cd02440">
    <property type="entry name" value="AdoMet_MTases"/>
    <property type="match status" value="1"/>
</dbReference>
<dbReference type="GO" id="GO:0008171">
    <property type="term" value="F:O-methyltransferase activity"/>
    <property type="evidence" value="ECO:0007669"/>
    <property type="project" value="InterPro"/>
</dbReference>
<dbReference type="Gene3D" id="3.40.50.150">
    <property type="entry name" value="Vaccinia Virus protein VP39"/>
    <property type="match status" value="1"/>
</dbReference>
<proteinExistence type="predicted"/>
<keyword evidence="6" id="KW-1185">Reference proteome</keyword>
<name>A0A5Q2FEG9_9ACTN</name>
<gene>
    <name evidence="5" type="ORF">Rai3103_11295</name>
</gene>
<dbReference type="Pfam" id="PF01596">
    <property type="entry name" value="Methyltransf_3"/>
    <property type="match status" value="1"/>
</dbReference>
<keyword evidence="3" id="KW-0949">S-adenosyl-L-methionine</keyword>
<dbReference type="InterPro" id="IPR002935">
    <property type="entry name" value="SAM_O-MeTrfase"/>
</dbReference>
<reference evidence="5 6" key="1">
    <citation type="submission" date="2019-10" db="EMBL/GenBank/DDBJ databases">
        <title>Genomic analysis of Raineyella sp. CBA3103.</title>
        <authorList>
            <person name="Roh S.W."/>
        </authorList>
    </citation>
    <scope>NUCLEOTIDE SEQUENCE [LARGE SCALE GENOMIC DNA]</scope>
    <source>
        <strain evidence="5 6">CBA3103</strain>
    </source>
</reference>